<organism evidence="2 3">
    <name type="scientific">Malassezia equina</name>
    <dbReference type="NCBI Taxonomy" id="1381935"/>
    <lineage>
        <taxon>Eukaryota</taxon>
        <taxon>Fungi</taxon>
        <taxon>Dikarya</taxon>
        <taxon>Basidiomycota</taxon>
        <taxon>Ustilaginomycotina</taxon>
        <taxon>Malasseziomycetes</taxon>
        <taxon>Malasseziales</taxon>
        <taxon>Malasseziaceae</taxon>
        <taxon>Malassezia</taxon>
    </lineage>
</organism>
<reference evidence="2" key="1">
    <citation type="submission" date="2023-03" db="EMBL/GenBank/DDBJ databases">
        <title>Mating type loci evolution in Malassezia.</title>
        <authorList>
            <person name="Coelho M.A."/>
        </authorList>
    </citation>
    <scope>NUCLEOTIDE SEQUENCE</scope>
    <source>
        <strain evidence="2">CBS 12830</strain>
    </source>
</reference>
<name>A0AAF0IY10_9BASI</name>
<gene>
    <name evidence="2" type="ORF">MEQU1_001151</name>
</gene>
<keyword evidence="1" id="KW-0472">Membrane</keyword>
<sequence>MWSTLRLWLEEWHILEKPAPPLISMASLISILRLILVYTIRTAAFVFGVLPFLWLLFCECRGLVKLTWTKLSPPKEKATPSSFVHDKPTSLTATSMAYEAEAGKPAPAITADMLKIPQ</sequence>
<dbReference type="Proteomes" id="UP001214415">
    <property type="component" value="Chromosome 2"/>
</dbReference>
<dbReference type="EMBL" id="CP119901">
    <property type="protein sequence ID" value="WFD22479.1"/>
    <property type="molecule type" value="Genomic_DNA"/>
</dbReference>
<keyword evidence="1" id="KW-0812">Transmembrane</keyword>
<keyword evidence="3" id="KW-1185">Reference proteome</keyword>
<dbReference type="AlphaFoldDB" id="A0AAF0IY10"/>
<accession>A0AAF0IY10</accession>
<evidence type="ECO:0000313" key="3">
    <source>
        <dbReference type="Proteomes" id="UP001214415"/>
    </source>
</evidence>
<keyword evidence="1" id="KW-1133">Transmembrane helix</keyword>
<feature type="transmembrane region" description="Helical" evidence="1">
    <location>
        <begin position="35"/>
        <end position="57"/>
    </location>
</feature>
<protein>
    <submittedName>
        <fullName evidence="2">Uncharacterized protein</fullName>
    </submittedName>
</protein>
<evidence type="ECO:0000313" key="2">
    <source>
        <dbReference type="EMBL" id="WFD22479.1"/>
    </source>
</evidence>
<evidence type="ECO:0000256" key="1">
    <source>
        <dbReference type="SAM" id="Phobius"/>
    </source>
</evidence>
<proteinExistence type="predicted"/>